<dbReference type="EMBL" id="FLQU01001464">
    <property type="protein sequence ID" value="SBS93102.1"/>
    <property type="molecule type" value="Genomic_DNA"/>
</dbReference>
<reference evidence="5" key="1">
    <citation type="submission" date="2016-05" db="EMBL/GenBank/DDBJ databases">
        <authorList>
            <person name="Naeem Raeece"/>
        </authorList>
    </citation>
    <scope>NUCLEOTIDE SEQUENCE [LARGE SCALE GENOMIC DNA]</scope>
</reference>
<keyword evidence="3" id="KW-1133">Transmembrane helix</keyword>
<dbReference type="AlphaFoldDB" id="A0A1A8WJI0"/>
<gene>
    <name evidence="4" type="ORF">POVCU2_0079030</name>
</gene>
<proteinExistence type="predicted"/>
<feature type="coiled-coil region" evidence="1">
    <location>
        <begin position="108"/>
        <end position="135"/>
    </location>
</feature>
<keyword evidence="3" id="KW-0472">Membrane</keyword>
<keyword evidence="3" id="KW-0812">Transmembrane</keyword>
<evidence type="ECO:0000313" key="4">
    <source>
        <dbReference type="EMBL" id="SBS93102.1"/>
    </source>
</evidence>
<evidence type="ECO:0000256" key="2">
    <source>
        <dbReference type="SAM" id="MobiDB-lite"/>
    </source>
</evidence>
<protein>
    <submittedName>
        <fullName evidence="4">PIR Superfamily Protein</fullName>
    </submittedName>
</protein>
<organism evidence="4 5">
    <name type="scientific">Plasmodium ovale curtisi</name>
    <dbReference type="NCBI Taxonomy" id="864141"/>
    <lineage>
        <taxon>Eukaryota</taxon>
        <taxon>Sar</taxon>
        <taxon>Alveolata</taxon>
        <taxon>Apicomplexa</taxon>
        <taxon>Aconoidasida</taxon>
        <taxon>Haemosporida</taxon>
        <taxon>Plasmodiidae</taxon>
        <taxon>Plasmodium</taxon>
        <taxon>Plasmodium (Plasmodium)</taxon>
    </lineage>
</organism>
<evidence type="ECO:0000256" key="3">
    <source>
        <dbReference type="SAM" id="Phobius"/>
    </source>
</evidence>
<feature type="compositionally biased region" description="Polar residues" evidence="2">
    <location>
        <begin position="313"/>
        <end position="324"/>
    </location>
</feature>
<dbReference type="InterPro" id="IPR008780">
    <property type="entry name" value="Plasmodium_Vir"/>
</dbReference>
<feature type="region of interest" description="Disordered" evidence="2">
    <location>
        <begin position="309"/>
        <end position="342"/>
    </location>
</feature>
<keyword evidence="1" id="KW-0175">Coiled coil</keyword>
<sequence length="342" mass="40005">MEEYDFSIVSKFPTSRTVFDHIRNDTGNYYNSYCYEAIRNYPYNPTNFLKTCLFIIKGLMYLHKNKDTENSTDTHDVSTHDHCEYLIYRLNYELEHITKYPKSVSSIYDNMKTKVQEMISKLNTCKNELKNLDITLLNNIHALNELHENLNQLMYSFPYKHMETCNNVDHYVKLYNKYISICYSSMDSSFCKELKKLGENYNEYMKEKIIKCPELKNRFLYTGSDNTRTEVTNVQPCETSLRGELVVEGINSSPIVRDTETPLGPKIFTGFSISLSILLILFIMYKFTSFGTRLSTKILNIKRILFDEDEENNPTSPSASQSKHTSSKKKGYRITYNSIQKS</sequence>
<name>A0A1A8WJI0_PLAOA</name>
<feature type="transmembrane region" description="Helical" evidence="3">
    <location>
        <begin position="267"/>
        <end position="287"/>
    </location>
</feature>
<accession>A0A1A8WJI0</accession>
<dbReference type="Proteomes" id="UP000078560">
    <property type="component" value="Unassembled WGS sequence"/>
</dbReference>
<evidence type="ECO:0000256" key="1">
    <source>
        <dbReference type="SAM" id="Coils"/>
    </source>
</evidence>
<dbReference type="Pfam" id="PF05795">
    <property type="entry name" value="Plasmodium_Vir"/>
    <property type="match status" value="1"/>
</dbReference>
<evidence type="ECO:0000313" key="5">
    <source>
        <dbReference type="Proteomes" id="UP000078560"/>
    </source>
</evidence>